<feature type="domain" description="OmpR/PhoB-type" evidence="11">
    <location>
        <begin position="137"/>
        <end position="236"/>
    </location>
</feature>
<dbReference type="Gene3D" id="1.10.10.10">
    <property type="entry name" value="Winged helix-like DNA-binding domain superfamily/Winged helix DNA-binding domain"/>
    <property type="match status" value="1"/>
</dbReference>
<keyword evidence="2" id="KW-0963">Cytoplasm</keyword>
<comment type="subcellular location">
    <subcellularLocation>
        <location evidence="1">Cytoplasm</location>
    </subcellularLocation>
</comment>
<evidence type="ECO:0000256" key="2">
    <source>
        <dbReference type="ARBA" id="ARBA00022490"/>
    </source>
</evidence>
<keyword evidence="3" id="KW-0597">Phosphoprotein</keyword>
<dbReference type="PROSITE" id="PS50110">
    <property type="entry name" value="RESPONSE_REGULATORY"/>
    <property type="match status" value="1"/>
</dbReference>
<keyword evidence="5" id="KW-0805">Transcription regulation</keyword>
<dbReference type="InterPro" id="IPR001867">
    <property type="entry name" value="OmpR/PhoB-type_DNA-bd"/>
</dbReference>
<dbReference type="Pfam" id="PF00486">
    <property type="entry name" value="Trans_reg_C"/>
    <property type="match status" value="1"/>
</dbReference>
<keyword evidence="13" id="KW-1185">Reference proteome</keyword>
<dbReference type="Proteomes" id="UP000287563">
    <property type="component" value="Unassembled WGS sequence"/>
</dbReference>
<dbReference type="SUPFAM" id="SSF52172">
    <property type="entry name" value="CheY-like"/>
    <property type="match status" value="1"/>
</dbReference>
<dbReference type="InterPro" id="IPR036388">
    <property type="entry name" value="WH-like_DNA-bd_sf"/>
</dbReference>
<dbReference type="InterPro" id="IPR001789">
    <property type="entry name" value="Sig_transdc_resp-reg_receiver"/>
</dbReference>
<dbReference type="RefSeq" id="WP_128783052.1">
    <property type="nucleotide sequence ID" value="NZ_JAKJSG010000025.1"/>
</dbReference>
<dbReference type="GO" id="GO:0000156">
    <property type="term" value="F:phosphorelay response regulator activity"/>
    <property type="evidence" value="ECO:0007669"/>
    <property type="project" value="TreeGrafter"/>
</dbReference>
<dbReference type="PROSITE" id="PS51755">
    <property type="entry name" value="OMPR_PHOB"/>
    <property type="match status" value="1"/>
</dbReference>
<evidence type="ECO:0000313" key="12">
    <source>
        <dbReference type="EMBL" id="RWX55962.1"/>
    </source>
</evidence>
<gene>
    <name evidence="12" type="ORF">EDI28_06590</name>
</gene>
<dbReference type="InterPro" id="IPR039420">
    <property type="entry name" value="WalR-like"/>
</dbReference>
<dbReference type="OrthoDB" id="9802426at2"/>
<dbReference type="PANTHER" id="PTHR48111">
    <property type="entry name" value="REGULATOR OF RPOS"/>
    <property type="match status" value="1"/>
</dbReference>
<evidence type="ECO:0000256" key="6">
    <source>
        <dbReference type="ARBA" id="ARBA00023125"/>
    </source>
</evidence>
<evidence type="ECO:0000256" key="4">
    <source>
        <dbReference type="ARBA" id="ARBA00023012"/>
    </source>
</evidence>
<dbReference type="GO" id="GO:0006355">
    <property type="term" value="P:regulation of DNA-templated transcription"/>
    <property type="evidence" value="ECO:0007669"/>
    <property type="project" value="InterPro"/>
</dbReference>
<dbReference type="FunFam" id="1.10.10.10:FF:000099">
    <property type="entry name" value="Two-component system response regulator TorR"/>
    <property type="match status" value="1"/>
</dbReference>
<evidence type="ECO:0000256" key="3">
    <source>
        <dbReference type="ARBA" id="ARBA00022553"/>
    </source>
</evidence>
<dbReference type="SUPFAM" id="SSF46894">
    <property type="entry name" value="C-terminal effector domain of the bipartite response regulators"/>
    <property type="match status" value="1"/>
</dbReference>
<reference evidence="12 13" key="1">
    <citation type="submission" date="2018-11" db="EMBL/GenBank/DDBJ databases">
        <title>Photobacterium sp. BEI247 sp. nov., a marine bacterium isolated from Yongle Blue Hole in the South China Sea.</title>
        <authorList>
            <person name="Wang X."/>
        </authorList>
    </citation>
    <scope>NUCLEOTIDE SEQUENCE [LARGE SCALE GENOMIC DNA]</scope>
    <source>
        <strain evidence="13">BEI247</strain>
    </source>
</reference>
<feature type="DNA-binding region" description="OmpR/PhoB-type" evidence="9">
    <location>
        <begin position="137"/>
        <end position="236"/>
    </location>
</feature>
<dbReference type="InterPro" id="IPR011006">
    <property type="entry name" value="CheY-like_superfamily"/>
</dbReference>
<dbReference type="AlphaFoldDB" id="A0A444JS64"/>
<evidence type="ECO:0000256" key="1">
    <source>
        <dbReference type="ARBA" id="ARBA00004496"/>
    </source>
</evidence>
<evidence type="ECO:0000256" key="7">
    <source>
        <dbReference type="ARBA" id="ARBA00023163"/>
    </source>
</evidence>
<keyword evidence="6 9" id="KW-0238">DNA-binding</keyword>
<evidence type="ECO:0000259" key="10">
    <source>
        <dbReference type="PROSITE" id="PS50110"/>
    </source>
</evidence>
<dbReference type="GO" id="GO:0032993">
    <property type="term" value="C:protein-DNA complex"/>
    <property type="evidence" value="ECO:0007669"/>
    <property type="project" value="TreeGrafter"/>
</dbReference>
<dbReference type="CDD" id="cd00383">
    <property type="entry name" value="trans_reg_C"/>
    <property type="match status" value="1"/>
</dbReference>
<dbReference type="GO" id="GO:0000976">
    <property type="term" value="F:transcription cis-regulatory region binding"/>
    <property type="evidence" value="ECO:0007669"/>
    <property type="project" value="TreeGrafter"/>
</dbReference>
<evidence type="ECO:0000259" key="11">
    <source>
        <dbReference type="PROSITE" id="PS51755"/>
    </source>
</evidence>
<evidence type="ECO:0000313" key="13">
    <source>
        <dbReference type="Proteomes" id="UP000287563"/>
    </source>
</evidence>
<protein>
    <submittedName>
        <fullName evidence="12">Response regulator</fullName>
    </submittedName>
</protein>
<accession>A0A444JS64</accession>
<evidence type="ECO:0000256" key="9">
    <source>
        <dbReference type="PROSITE-ProRule" id="PRU01091"/>
    </source>
</evidence>
<keyword evidence="7" id="KW-0804">Transcription</keyword>
<proteinExistence type="predicted"/>
<sequence>MMKIVLVEDDLNLRSQQESYLIKHGYEVVLSDEASAAELVKSLQPELIIISLVNPGCDSLGLCRQIRPYVSSKILLLTPFEDDIEHVAALELGADDFIQRPVSLRVLLARIRMLLRRQHIESAVKKSTGRSKVQTNNEQLVCGSLKLNNTRRVCMLDDKPVALTGSEFDLLWLLASRADEVLSREFLVKTIRGIDYDGIDRTIDNKVATLRKKLGDTSSFSKKIITVRSKGYLFTPESW</sequence>
<name>A0A444JS64_9GAMM</name>
<comment type="caution">
    <text evidence="8">Lacks conserved residue(s) required for the propagation of feature annotation.</text>
</comment>
<dbReference type="GO" id="GO:0005829">
    <property type="term" value="C:cytosol"/>
    <property type="evidence" value="ECO:0007669"/>
    <property type="project" value="TreeGrafter"/>
</dbReference>
<dbReference type="PANTHER" id="PTHR48111:SF47">
    <property type="entry name" value="TRANSCRIPTIONAL REGULATORY PROTEIN RSTA"/>
    <property type="match status" value="1"/>
</dbReference>
<dbReference type="SMART" id="SM00862">
    <property type="entry name" value="Trans_reg_C"/>
    <property type="match status" value="1"/>
</dbReference>
<dbReference type="Pfam" id="PF00072">
    <property type="entry name" value="Response_reg"/>
    <property type="match status" value="1"/>
</dbReference>
<feature type="domain" description="Response regulatory" evidence="10">
    <location>
        <begin position="3"/>
        <end position="115"/>
    </location>
</feature>
<evidence type="ECO:0000256" key="8">
    <source>
        <dbReference type="PROSITE-ProRule" id="PRU00169"/>
    </source>
</evidence>
<dbReference type="Gene3D" id="3.40.50.2300">
    <property type="match status" value="1"/>
</dbReference>
<dbReference type="EMBL" id="RJLM01000002">
    <property type="protein sequence ID" value="RWX55962.1"/>
    <property type="molecule type" value="Genomic_DNA"/>
</dbReference>
<evidence type="ECO:0000256" key="5">
    <source>
        <dbReference type="ARBA" id="ARBA00023015"/>
    </source>
</evidence>
<comment type="caution">
    <text evidence="12">The sequence shown here is derived from an EMBL/GenBank/DDBJ whole genome shotgun (WGS) entry which is preliminary data.</text>
</comment>
<dbReference type="SMART" id="SM00448">
    <property type="entry name" value="REC"/>
    <property type="match status" value="1"/>
</dbReference>
<keyword evidence="4" id="KW-0902">Two-component regulatory system</keyword>
<organism evidence="12 13">
    <name type="scientific">Photobacterium chitinilyticum</name>
    <dbReference type="NCBI Taxonomy" id="2485123"/>
    <lineage>
        <taxon>Bacteria</taxon>
        <taxon>Pseudomonadati</taxon>
        <taxon>Pseudomonadota</taxon>
        <taxon>Gammaproteobacteria</taxon>
        <taxon>Vibrionales</taxon>
        <taxon>Vibrionaceae</taxon>
        <taxon>Photobacterium</taxon>
    </lineage>
</organism>
<dbReference type="InterPro" id="IPR016032">
    <property type="entry name" value="Sig_transdc_resp-reg_C-effctor"/>
</dbReference>